<name>A0ABR4DDM2_9PEZI</name>
<dbReference type="Gene3D" id="3.40.50.1110">
    <property type="entry name" value="SGNH hydrolase"/>
    <property type="match status" value="1"/>
</dbReference>
<feature type="region of interest" description="Disordered" evidence="1">
    <location>
        <begin position="130"/>
        <end position="149"/>
    </location>
</feature>
<evidence type="ECO:0000259" key="2">
    <source>
        <dbReference type="Pfam" id="PF13472"/>
    </source>
</evidence>
<protein>
    <recommendedName>
        <fullName evidence="2">SGNH hydrolase-type esterase domain-containing protein</fullName>
    </recommendedName>
</protein>
<sequence length="296" mass="32580">MSQPRPPAPDLQSSDIEALLTRLRSVAKFKERSYTTSKNVHIPLLRQAQHDFRTGTGPGPVVCLVGDSMFERMTTTGRTPNFVAPWPSPFMLDETTMSLAADLDQRGRVFNAGVGGDRIQNIAYRLAGTGEDAQRAPSDSSQEEGEGKADDGCLPALLPLLASFTTIKLWVVQAGTNNMMPKKGLRDADREALRVLLRTLLDVNPTGGECRVLVTGLFYRRDLTRELVDKANDKIRLVVDELNEACGGERVAFLPACEEVNPDEHLEDHVHLTPEGYRLWTRKLAPAVLSLLTSSS</sequence>
<accession>A0ABR4DDM2</accession>
<dbReference type="CDD" id="cd00229">
    <property type="entry name" value="SGNH_hydrolase"/>
    <property type="match status" value="1"/>
</dbReference>
<proteinExistence type="predicted"/>
<gene>
    <name evidence="3" type="ORF">VTJ83DRAFT_5198</name>
</gene>
<evidence type="ECO:0000256" key="1">
    <source>
        <dbReference type="SAM" id="MobiDB-lite"/>
    </source>
</evidence>
<dbReference type="Proteomes" id="UP001600064">
    <property type="component" value="Unassembled WGS sequence"/>
</dbReference>
<dbReference type="Pfam" id="PF13472">
    <property type="entry name" value="Lipase_GDSL_2"/>
    <property type="match status" value="1"/>
</dbReference>
<dbReference type="InterPro" id="IPR036514">
    <property type="entry name" value="SGNH_hydro_sf"/>
</dbReference>
<dbReference type="GeneID" id="98126415"/>
<dbReference type="RefSeq" id="XP_070866648.1">
    <property type="nucleotide sequence ID" value="XM_071011771.1"/>
</dbReference>
<dbReference type="InterPro" id="IPR013830">
    <property type="entry name" value="SGNH_hydro"/>
</dbReference>
<dbReference type="EMBL" id="JAZGUE010000004">
    <property type="protein sequence ID" value="KAL2267921.1"/>
    <property type="molecule type" value="Genomic_DNA"/>
</dbReference>
<evidence type="ECO:0000313" key="4">
    <source>
        <dbReference type="Proteomes" id="UP001600064"/>
    </source>
</evidence>
<reference evidence="3 4" key="1">
    <citation type="journal article" date="2024" name="Commun. Biol.">
        <title>Comparative genomic analysis of thermophilic fungi reveals convergent evolutionary adaptations and gene losses.</title>
        <authorList>
            <person name="Steindorff A.S."/>
            <person name="Aguilar-Pontes M.V."/>
            <person name="Robinson A.J."/>
            <person name="Andreopoulos B."/>
            <person name="LaButti K."/>
            <person name="Kuo A."/>
            <person name="Mondo S."/>
            <person name="Riley R."/>
            <person name="Otillar R."/>
            <person name="Haridas S."/>
            <person name="Lipzen A."/>
            <person name="Grimwood J."/>
            <person name="Schmutz J."/>
            <person name="Clum A."/>
            <person name="Reid I.D."/>
            <person name="Moisan M.C."/>
            <person name="Butler G."/>
            <person name="Nguyen T.T.M."/>
            <person name="Dewar K."/>
            <person name="Conant G."/>
            <person name="Drula E."/>
            <person name="Henrissat B."/>
            <person name="Hansel C."/>
            <person name="Singer S."/>
            <person name="Hutchinson M.I."/>
            <person name="de Vries R.P."/>
            <person name="Natvig D.O."/>
            <person name="Powell A.J."/>
            <person name="Tsang A."/>
            <person name="Grigoriev I.V."/>
        </authorList>
    </citation>
    <scope>NUCLEOTIDE SEQUENCE [LARGE SCALE GENOMIC DNA]</scope>
    <source>
        <strain evidence="3 4">ATCC 22073</strain>
    </source>
</reference>
<feature type="domain" description="SGNH hydrolase-type esterase" evidence="2">
    <location>
        <begin position="65"/>
        <end position="279"/>
    </location>
</feature>
<dbReference type="SUPFAM" id="SSF52266">
    <property type="entry name" value="SGNH hydrolase"/>
    <property type="match status" value="1"/>
</dbReference>
<comment type="caution">
    <text evidence="3">The sequence shown here is derived from an EMBL/GenBank/DDBJ whole genome shotgun (WGS) entry which is preliminary data.</text>
</comment>
<keyword evidence="4" id="KW-1185">Reference proteome</keyword>
<evidence type="ECO:0000313" key="3">
    <source>
        <dbReference type="EMBL" id="KAL2267921.1"/>
    </source>
</evidence>
<organism evidence="3 4">
    <name type="scientific">Remersonia thermophila</name>
    <dbReference type="NCBI Taxonomy" id="72144"/>
    <lineage>
        <taxon>Eukaryota</taxon>
        <taxon>Fungi</taxon>
        <taxon>Dikarya</taxon>
        <taxon>Ascomycota</taxon>
        <taxon>Pezizomycotina</taxon>
        <taxon>Sordariomycetes</taxon>
        <taxon>Sordariomycetidae</taxon>
        <taxon>Sordariales</taxon>
        <taxon>Sordariales incertae sedis</taxon>
        <taxon>Remersonia</taxon>
    </lineage>
</organism>